<dbReference type="SFLD" id="SFLDG00002">
    <property type="entry name" value="C1.7:_P-type_atpase_like"/>
    <property type="match status" value="1"/>
</dbReference>
<dbReference type="Gene3D" id="2.70.150.10">
    <property type="entry name" value="Calcium-transporting ATPase, cytoplasmic transduction domain A"/>
    <property type="match status" value="1"/>
</dbReference>
<comment type="similarity">
    <text evidence="2 10">Belongs to the cation transport ATPase (P-type) (TC 3.A.3) family. Type IB subfamily.</text>
</comment>
<feature type="transmembrane region" description="Helical" evidence="10">
    <location>
        <begin position="231"/>
        <end position="250"/>
    </location>
</feature>
<dbReference type="InterPro" id="IPR012312">
    <property type="entry name" value="Hemerythrin-like"/>
</dbReference>
<dbReference type="InterPro" id="IPR059000">
    <property type="entry name" value="ATPase_P-type_domA"/>
</dbReference>
<dbReference type="InterPro" id="IPR051014">
    <property type="entry name" value="Cation_Transport_ATPase_IB"/>
</dbReference>
<dbReference type="GO" id="GO:0005886">
    <property type="term" value="C:plasma membrane"/>
    <property type="evidence" value="ECO:0007669"/>
    <property type="project" value="UniProtKB-SubCell"/>
</dbReference>
<dbReference type="SUPFAM" id="SSF81660">
    <property type="entry name" value="Metal cation-transporting ATPase, ATP-binding domain N"/>
    <property type="match status" value="1"/>
</dbReference>
<dbReference type="PANTHER" id="PTHR48085:SF5">
    <property type="entry name" value="CADMIUM_ZINC-TRANSPORTING ATPASE HMA4-RELATED"/>
    <property type="match status" value="1"/>
</dbReference>
<dbReference type="Pfam" id="PF00702">
    <property type="entry name" value="Hydrolase"/>
    <property type="match status" value="1"/>
</dbReference>
<dbReference type="InterPro" id="IPR036412">
    <property type="entry name" value="HAD-like_sf"/>
</dbReference>
<dbReference type="SUPFAM" id="SSF56784">
    <property type="entry name" value="HAD-like"/>
    <property type="match status" value="1"/>
</dbReference>
<dbReference type="InterPro" id="IPR023298">
    <property type="entry name" value="ATPase_P-typ_TM_dom_sf"/>
</dbReference>
<dbReference type="PANTHER" id="PTHR48085">
    <property type="entry name" value="CADMIUM/ZINC-TRANSPORTING ATPASE HMA2-RELATED"/>
    <property type="match status" value="1"/>
</dbReference>
<dbReference type="OrthoDB" id="9814270at2"/>
<evidence type="ECO:0000259" key="11">
    <source>
        <dbReference type="Pfam" id="PF00122"/>
    </source>
</evidence>
<dbReference type="EC" id="7.2.2.12" evidence="8"/>
<evidence type="ECO:0000256" key="6">
    <source>
        <dbReference type="ARBA" id="ARBA00022989"/>
    </source>
</evidence>
<evidence type="ECO:0000313" key="13">
    <source>
        <dbReference type="EMBL" id="CNG75590.1"/>
    </source>
</evidence>
<dbReference type="PROSITE" id="PS00154">
    <property type="entry name" value="ATPASE_E1_E2"/>
    <property type="match status" value="1"/>
</dbReference>
<feature type="transmembrane region" description="Helical" evidence="10">
    <location>
        <begin position="7"/>
        <end position="27"/>
    </location>
</feature>
<organism evidence="13 14">
    <name type="scientific">Yersinia intermedia</name>
    <dbReference type="NCBI Taxonomy" id="631"/>
    <lineage>
        <taxon>Bacteria</taxon>
        <taxon>Pseudomonadati</taxon>
        <taxon>Pseudomonadota</taxon>
        <taxon>Gammaproteobacteria</taxon>
        <taxon>Enterobacterales</taxon>
        <taxon>Yersiniaceae</taxon>
        <taxon>Yersinia</taxon>
    </lineage>
</organism>
<dbReference type="InterPro" id="IPR023299">
    <property type="entry name" value="ATPase_P-typ_cyto_dom_N"/>
</dbReference>
<keyword evidence="5" id="KW-1278">Translocase</keyword>
<dbReference type="Pfam" id="PF00122">
    <property type="entry name" value="E1-E2_ATPase"/>
    <property type="match status" value="1"/>
</dbReference>
<dbReference type="SUPFAM" id="SSF81653">
    <property type="entry name" value="Calcium ATPase, transduction domain A"/>
    <property type="match status" value="1"/>
</dbReference>
<dbReference type="InterPro" id="IPR027256">
    <property type="entry name" value="P-typ_ATPase_IB"/>
</dbReference>
<keyword evidence="13" id="KW-0378">Hydrolase</keyword>
<dbReference type="GO" id="GO:0005524">
    <property type="term" value="F:ATP binding"/>
    <property type="evidence" value="ECO:0007669"/>
    <property type="project" value="UniProtKB-UniRule"/>
</dbReference>
<dbReference type="CDD" id="cd07544">
    <property type="entry name" value="P-type_ATPase_HM"/>
    <property type="match status" value="1"/>
</dbReference>
<protein>
    <recommendedName>
        <fullName evidence="8">P-type Zn(2+) transporter</fullName>
        <ecNumber evidence="8">7.2.2.12</ecNumber>
    </recommendedName>
</protein>
<keyword evidence="10" id="KW-0547">Nucleotide-binding</keyword>
<dbReference type="SFLD" id="SFLDS00003">
    <property type="entry name" value="Haloacid_Dehalogenase"/>
    <property type="match status" value="1"/>
</dbReference>
<dbReference type="InterPro" id="IPR044492">
    <property type="entry name" value="P_typ_ATPase_HD_dom"/>
</dbReference>
<evidence type="ECO:0000259" key="12">
    <source>
        <dbReference type="Pfam" id="PF01814"/>
    </source>
</evidence>
<dbReference type="NCBIfam" id="TIGR01525">
    <property type="entry name" value="ATPase-IB_hvy"/>
    <property type="match status" value="1"/>
</dbReference>
<keyword evidence="10" id="KW-0067">ATP-binding</keyword>
<dbReference type="InterPro" id="IPR001757">
    <property type="entry name" value="P_typ_ATPase"/>
</dbReference>
<feature type="transmembrane region" description="Helical" evidence="10">
    <location>
        <begin position="560"/>
        <end position="585"/>
    </location>
</feature>
<dbReference type="Proteomes" id="UP000038750">
    <property type="component" value="Unassembled WGS sequence"/>
</dbReference>
<feature type="domain" description="Hemerythrin-like" evidence="12">
    <location>
        <begin position="626"/>
        <end position="759"/>
    </location>
</feature>
<dbReference type="Gene3D" id="3.40.1110.10">
    <property type="entry name" value="Calcium-transporting ATPase, cytoplasmic domain N"/>
    <property type="match status" value="1"/>
</dbReference>
<dbReference type="SUPFAM" id="SSF81665">
    <property type="entry name" value="Calcium ATPase, transmembrane domain M"/>
    <property type="match status" value="1"/>
</dbReference>
<keyword evidence="3 10" id="KW-0812">Transmembrane</keyword>
<evidence type="ECO:0000256" key="10">
    <source>
        <dbReference type="RuleBase" id="RU362081"/>
    </source>
</evidence>
<feature type="domain" description="P-type ATPase A" evidence="11">
    <location>
        <begin position="116"/>
        <end position="214"/>
    </location>
</feature>
<keyword evidence="6 10" id="KW-1133">Transmembrane helix</keyword>
<dbReference type="Gene3D" id="1.20.120.520">
    <property type="entry name" value="nmb1532 protein domain like"/>
    <property type="match status" value="1"/>
</dbReference>
<evidence type="ECO:0000256" key="5">
    <source>
        <dbReference type="ARBA" id="ARBA00022967"/>
    </source>
</evidence>
<evidence type="ECO:0000256" key="9">
    <source>
        <dbReference type="ARBA" id="ARBA00047308"/>
    </source>
</evidence>
<dbReference type="AlphaFoldDB" id="A0A0T9N434"/>
<dbReference type="EMBL" id="CPZJ01000034">
    <property type="protein sequence ID" value="CNG75590.1"/>
    <property type="molecule type" value="Genomic_DNA"/>
</dbReference>
<keyword evidence="10" id="KW-1003">Cell membrane</keyword>
<dbReference type="InterPro" id="IPR018303">
    <property type="entry name" value="ATPase_P-typ_P_site"/>
</dbReference>
<name>A0A0T9N434_YERIN</name>
<dbReference type="PRINTS" id="PR00119">
    <property type="entry name" value="CATATPASE"/>
</dbReference>
<accession>A0A0T9N434</accession>
<comment type="subcellular location">
    <subcellularLocation>
        <location evidence="10">Cell membrane</location>
    </subcellularLocation>
    <subcellularLocation>
        <location evidence="1">Membrane</location>
    </subcellularLocation>
</comment>
<evidence type="ECO:0000256" key="7">
    <source>
        <dbReference type="ARBA" id="ARBA00023136"/>
    </source>
</evidence>
<dbReference type="GO" id="GO:0016463">
    <property type="term" value="F:P-type zinc transporter activity"/>
    <property type="evidence" value="ECO:0007669"/>
    <property type="project" value="UniProtKB-EC"/>
</dbReference>
<evidence type="ECO:0000256" key="3">
    <source>
        <dbReference type="ARBA" id="ARBA00022692"/>
    </source>
</evidence>
<reference evidence="13 14" key="1">
    <citation type="submission" date="2015-03" db="EMBL/GenBank/DDBJ databases">
        <authorList>
            <person name="Murphy D."/>
        </authorList>
    </citation>
    <scope>NUCLEOTIDE SEQUENCE [LARGE SCALE GENOMIC DNA]</scope>
    <source>
        <strain evidence="13 14">BR165/97</strain>
    </source>
</reference>
<dbReference type="GO" id="GO:0016887">
    <property type="term" value="F:ATP hydrolysis activity"/>
    <property type="evidence" value="ECO:0007669"/>
    <property type="project" value="InterPro"/>
</dbReference>
<evidence type="ECO:0000256" key="8">
    <source>
        <dbReference type="ARBA" id="ARBA00039097"/>
    </source>
</evidence>
<dbReference type="SFLD" id="SFLDF00027">
    <property type="entry name" value="p-type_atpase"/>
    <property type="match status" value="1"/>
</dbReference>
<evidence type="ECO:0000256" key="1">
    <source>
        <dbReference type="ARBA" id="ARBA00004370"/>
    </source>
</evidence>
<dbReference type="RefSeq" id="WP_050074810.1">
    <property type="nucleotide sequence ID" value="NZ_CABHXU010000092.1"/>
</dbReference>
<dbReference type="Pfam" id="PF01814">
    <property type="entry name" value="Hemerythrin"/>
    <property type="match status" value="1"/>
</dbReference>
<sequence length="762" mass="80723">MKQFWSANLFVFAVSGAALLCGLGLFWGGNREIAHWVWIGGSAPALALLLYDTLRALVRREAGVDMLALISISGAIALDEYLTGAVIAVMLASGRALESFAQRRAGREMSALLAKAPRTANRFENGGFVQILLEQVIQGDRLLVRSGDTVPVDGRLSSALAVLDESMLSGESTPVERREGDALRSGVLNAGAPFEMLATAKADESTFAGIIRLVSAAQSSKAPASRLADRYALWFVPLSLAVAGAAWFLSDDPVRALAVLVVATPCPLILSVPIAIVSGMSICAKRGVLIKGGGALEQLAQARILFFDKTGTLTGGRARLVSIKTSSSVNPNSVLVVAASMDQMSGHVIASAVVDAARERGLSLSLPTAVQEQGGSGLSGILDGKQVAIGSYEFVSARASSPEWAYAFLQEVAEDGGAAVFVALDGEIAGALHLADQIRVETPRALRLLRRAGIKRIVMLTGDNQQIADTIGAAVGVDEVQAEQTPAGKQVAIESGRSLGITMMVGDGVNDAPALAAADVGVSMGVRGAAASSEAADVVLLVDRLDRLAEALHTARLTRLIALQSVIAGMGMSAVAMLIAAFGYLPPLYGALLQEVIDVAVILNALRALNIAPLRVSRHTLSATQLQTLRDDHLALAPVLEYLTYFTTELGMIAPAQVRQAAVELDVMLQEKLFPHERSDDTDVYPVLAELLGGDDPMAAMSRTHREIFELGRRLKRIIKAIPPDRSPKAETITELQRVLYGLDAILRLHFAQEEEIYQNLE</sequence>
<dbReference type="Gene3D" id="3.40.50.1000">
    <property type="entry name" value="HAD superfamily/HAD-like"/>
    <property type="match status" value="1"/>
</dbReference>
<dbReference type="STRING" id="631.CH53_2984"/>
<dbReference type="InterPro" id="IPR023214">
    <property type="entry name" value="HAD_sf"/>
</dbReference>
<feature type="transmembrane region" description="Helical" evidence="10">
    <location>
        <begin position="33"/>
        <end position="51"/>
    </location>
</feature>
<evidence type="ECO:0000256" key="2">
    <source>
        <dbReference type="ARBA" id="ARBA00006024"/>
    </source>
</evidence>
<dbReference type="NCBIfam" id="TIGR01494">
    <property type="entry name" value="ATPase_P-type"/>
    <property type="match status" value="1"/>
</dbReference>
<dbReference type="GO" id="GO:0015086">
    <property type="term" value="F:cadmium ion transmembrane transporter activity"/>
    <property type="evidence" value="ECO:0007669"/>
    <property type="project" value="TreeGrafter"/>
</dbReference>
<proteinExistence type="inferred from homology"/>
<dbReference type="InterPro" id="IPR008250">
    <property type="entry name" value="ATPase_P-typ_transduc_dom_A_sf"/>
</dbReference>
<dbReference type="GO" id="GO:0046872">
    <property type="term" value="F:metal ion binding"/>
    <property type="evidence" value="ECO:0007669"/>
    <property type="project" value="UniProtKB-KW"/>
</dbReference>
<evidence type="ECO:0000256" key="4">
    <source>
        <dbReference type="ARBA" id="ARBA00022723"/>
    </source>
</evidence>
<comment type="catalytic activity">
    <reaction evidence="9">
        <text>Zn(2+)(in) + ATP + H2O = Zn(2+)(out) + ADP + phosphate + H(+)</text>
        <dbReference type="Rhea" id="RHEA:20621"/>
        <dbReference type="ChEBI" id="CHEBI:15377"/>
        <dbReference type="ChEBI" id="CHEBI:15378"/>
        <dbReference type="ChEBI" id="CHEBI:29105"/>
        <dbReference type="ChEBI" id="CHEBI:30616"/>
        <dbReference type="ChEBI" id="CHEBI:43474"/>
        <dbReference type="ChEBI" id="CHEBI:456216"/>
        <dbReference type="EC" id="7.2.2.12"/>
    </reaction>
</comment>
<feature type="transmembrane region" description="Helical" evidence="10">
    <location>
        <begin position="256"/>
        <end position="277"/>
    </location>
</feature>
<evidence type="ECO:0000313" key="14">
    <source>
        <dbReference type="Proteomes" id="UP000038750"/>
    </source>
</evidence>
<gene>
    <name evidence="13" type="primary">copA_4</name>
    <name evidence="13" type="ORF">ERS008530_04622</name>
</gene>
<keyword evidence="7 10" id="KW-0472">Membrane</keyword>
<dbReference type="eggNOG" id="COG2217">
    <property type="taxonomic scope" value="Bacteria"/>
</dbReference>
<keyword evidence="4 10" id="KW-0479">Metal-binding</keyword>